<keyword evidence="2" id="KW-1185">Reference proteome</keyword>
<proteinExistence type="predicted"/>
<protein>
    <recommendedName>
        <fullName evidence="3">Thiol-disulfide oxidoreductase DCC</fullName>
    </recommendedName>
</protein>
<dbReference type="PANTHER" id="PTHR33639">
    <property type="entry name" value="THIOL-DISULFIDE OXIDOREDUCTASE DCC"/>
    <property type="match status" value="1"/>
</dbReference>
<dbReference type="EnsemblProtists" id="EOD11568">
    <property type="protein sequence ID" value="EOD11568"/>
    <property type="gene ID" value="EMIHUDRAFT_104634"/>
</dbReference>
<dbReference type="GO" id="GO:0015035">
    <property type="term" value="F:protein-disulfide reductase activity"/>
    <property type="evidence" value="ECO:0007669"/>
    <property type="project" value="InterPro"/>
</dbReference>
<accession>A0A0D3IJY3</accession>
<dbReference type="InterPro" id="IPR007263">
    <property type="entry name" value="DCC1-like"/>
</dbReference>
<reference evidence="1" key="2">
    <citation type="submission" date="2024-10" db="UniProtKB">
        <authorList>
            <consortium name="EnsemblProtists"/>
        </authorList>
    </citation>
    <scope>IDENTIFICATION</scope>
</reference>
<dbReference type="AlphaFoldDB" id="A0A0D3IJY3"/>
<dbReference type="STRING" id="2903.R1BNJ4"/>
<evidence type="ECO:0008006" key="3">
    <source>
        <dbReference type="Google" id="ProtNLM"/>
    </source>
</evidence>
<dbReference type="InterPro" id="IPR052927">
    <property type="entry name" value="DCC_oxidoreductase"/>
</dbReference>
<dbReference type="Proteomes" id="UP000013827">
    <property type="component" value="Unassembled WGS sequence"/>
</dbReference>
<dbReference type="Pfam" id="PF04134">
    <property type="entry name" value="DCC1-like"/>
    <property type="match status" value="1"/>
</dbReference>
<dbReference type="PaxDb" id="2903-EOD11568"/>
<dbReference type="GeneID" id="17257807"/>
<dbReference type="PANTHER" id="PTHR33639:SF2">
    <property type="entry name" value="DUF393 DOMAIN-CONTAINING PROTEIN"/>
    <property type="match status" value="1"/>
</dbReference>
<organism evidence="1 2">
    <name type="scientific">Emiliania huxleyi (strain CCMP1516)</name>
    <dbReference type="NCBI Taxonomy" id="280463"/>
    <lineage>
        <taxon>Eukaryota</taxon>
        <taxon>Haptista</taxon>
        <taxon>Haptophyta</taxon>
        <taxon>Prymnesiophyceae</taxon>
        <taxon>Isochrysidales</taxon>
        <taxon>Noelaerhabdaceae</taxon>
        <taxon>Emiliania</taxon>
    </lineage>
</organism>
<reference evidence="2" key="1">
    <citation type="journal article" date="2013" name="Nature">
        <title>Pan genome of the phytoplankton Emiliania underpins its global distribution.</title>
        <authorList>
            <person name="Read B.A."/>
            <person name="Kegel J."/>
            <person name="Klute M.J."/>
            <person name="Kuo A."/>
            <person name="Lefebvre S.C."/>
            <person name="Maumus F."/>
            <person name="Mayer C."/>
            <person name="Miller J."/>
            <person name="Monier A."/>
            <person name="Salamov A."/>
            <person name="Young J."/>
            <person name="Aguilar M."/>
            <person name="Claverie J.M."/>
            <person name="Frickenhaus S."/>
            <person name="Gonzalez K."/>
            <person name="Herman E.K."/>
            <person name="Lin Y.C."/>
            <person name="Napier J."/>
            <person name="Ogata H."/>
            <person name="Sarno A.F."/>
            <person name="Shmutz J."/>
            <person name="Schroeder D."/>
            <person name="de Vargas C."/>
            <person name="Verret F."/>
            <person name="von Dassow P."/>
            <person name="Valentin K."/>
            <person name="Van de Peer Y."/>
            <person name="Wheeler G."/>
            <person name="Dacks J.B."/>
            <person name="Delwiche C.F."/>
            <person name="Dyhrman S.T."/>
            <person name="Glockner G."/>
            <person name="John U."/>
            <person name="Richards T."/>
            <person name="Worden A.Z."/>
            <person name="Zhang X."/>
            <person name="Grigoriev I.V."/>
            <person name="Allen A.E."/>
            <person name="Bidle K."/>
            <person name="Borodovsky M."/>
            <person name="Bowler C."/>
            <person name="Brownlee C."/>
            <person name="Cock J.M."/>
            <person name="Elias M."/>
            <person name="Gladyshev V.N."/>
            <person name="Groth M."/>
            <person name="Guda C."/>
            <person name="Hadaegh A."/>
            <person name="Iglesias-Rodriguez M.D."/>
            <person name="Jenkins J."/>
            <person name="Jones B.M."/>
            <person name="Lawson T."/>
            <person name="Leese F."/>
            <person name="Lindquist E."/>
            <person name="Lobanov A."/>
            <person name="Lomsadze A."/>
            <person name="Malik S.B."/>
            <person name="Marsh M.E."/>
            <person name="Mackinder L."/>
            <person name="Mock T."/>
            <person name="Mueller-Roeber B."/>
            <person name="Pagarete A."/>
            <person name="Parker M."/>
            <person name="Probert I."/>
            <person name="Quesneville H."/>
            <person name="Raines C."/>
            <person name="Rensing S.A."/>
            <person name="Riano-Pachon D.M."/>
            <person name="Richier S."/>
            <person name="Rokitta S."/>
            <person name="Shiraiwa Y."/>
            <person name="Soanes D.M."/>
            <person name="van der Giezen M."/>
            <person name="Wahlund T.M."/>
            <person name="Williams B."/>
            <person name="Wilson W."/>
            <person name="Wolfe G."/>
            <person name="Wurch L.L."/>
        </authorList>
    </citation>
    <scope>NUCLEOTIDE SEQUENCE</scope>
</reference>
<name>A0A0D3IJY3_EMIH1</name>
<dbReference type="HOGENOM" id="CLU_092206_0_0_1"/>
<sequence length="193" mass="20474">MLASLLLSSAAALRVGPPLASRRVVAMRHQPLRGAVSGPLSGVVPPGTVPDGRAGIILFDGVCNFCNRWVTFVLDNDPGGLFCFASLQSSRGRELLQSCGRSADDLSTFVVIDRDGSFYTQSSAALRVGQVLQRPALNVLASSLVSVPAPVRDGVYRLVAENRYKILGKDESGEGPSCKLRADAATAVERFLE</sequence>
<dbReference type="RefSeq" id="XP_005763997.1">
    <property type="nucleotide sequence ID" value="XM_005763940.1"/>
</dbReference>
<evidence type="ECO:0000313" key="2">
    <source>
        <dbReference type="Proteomes" id="UP000013827"/>
    </source>
</evidence>
<evidence type="ECO:0000313" key="1">
    <source>
        <dbReference type="EnsemblProtists" id="EOD11568"/>
    </source>
</evidence>
<dbReference type="eggNOG" id="ENOG502RY7G">
    <property type="taxonomic scope" value="Eukaryota"/>
</dbReference>
<dbReference type="KEGG" id="ehx:EMIHUDRAFT_104634"/>